<evidence type="ECO:0000313" key="2">
    <source>
        <dbReference type="Proteomes" id="UP000824280"/>
    </source>
</evidence>
<dbReference type="Proteomes" id="UP000824280">
    <property type="component" value="Chromosome"/>
</dbReference>
<accession>A0ABX8ZGY8</accession>
<dbReference type="RefSeq" id="WP_221423806.1">
    <property type="nucleotide sequence ID" value="NZ_CP081297.1"/>
</dbReference>
<proteinExistence type="predicted"/>
<sequence>MSRPPGGALYSPALLSLAVELSEYPFDESAPLVGGARSRSCGSEVKLSAHSGLQSLGLQVTACAVGQAACTIFARHCAGADASNLENAVSAIRDWLNGGVNVPDWPDILQLEAAIPYPGRHEAVLLPWRAAIDALGKGQATR</sequence>
<dbReference type="Gene3D" id="3.90.1010.10">
    <property type="match status" value="1"/>
</dbReference>
<gene>
    <name evidence="1" type="ORF">K3166_06320</name>
</gene>
<reference evidence="1 2" key="1">
    <citation type="submission" date="2021-08" db="EMBL/GenBank/DDBJ databases">
        <title>Comparative Genomics Analysis of the Genus Qipengyuania Reveals Extensive Genetic Diversity and Metabolic Versatility, Including the Description of Fifteen Novel Species.</title>
        <authorList>
            <person name="Liu Y."/>
        </authorList>
    </citation>
    <scope>NUCLEOTIDE SEQUENCE [LARGE SCALE GENOMIC DNA]</scope>
    <source>
        <strain evidence="1 2">1XM2-8</strain>
    </source>
</reference>
<keyword evidence="2" id="KW-1185">Reference proteome</keyword>
<evidence type="ECO:0000313" key="1">
    <source>
        <dbReference type="EMBL" id="QZD88275.1"/>
    </source>
</evidence>
<dbReference type="SUPFAM" id="SSF82649">
    <property type="entry name" value="SufE/NifU"/>
    <property type="match status" value="1"/>
</dbReference>
<protein>
    <submittedName>
        <fullName evidence="1">Iron-sulfur cluster assembly scaffold protein</fullName>
    </submittedName>
</protein>
<dbReference type="EMBL" id="CP081297">
    <property type="protein sequence ID" value="QZD88275.1"/>
    <property type="molecule type" value="Genomic_DNA"/>
</dbReference>
<organism evidence="1 2">
    <name type="scientific">Qipengyuania psychrotolerans</name>
    <dbReference type="NCBI Taxonomy" id="2867238"/>
    <lineage>
        <taxon>Bacteria</taxon>
        <taxon>Pseudomonadati</taxon>
        <taxon>Pseudomonadota</taxon>
        <taxon>Alphaproteobacteria</taxon>
        <taxon>Sphingomonadales</taxon>
        <taxon>Erythrobacteraceae</taxon>
        <taxon>Qipengyuania</taxon>
    </lineage>
</organism>
<name>A0ABX8ZGY8_9SPHN</name>